<evidence type="ECO:0000313" key="1">
    <source>
        <dbReference type="EMBL" id="GAA4283114.1"/>
    </source>
</evidence>
<organism evidence="1 2">
    <name type="scientific">Brevibacterium daeguense</name>
    <dbReference type="NCBI Taxonomy" id="909936"/>
    <lineage>
        <taxon>Bacteria</taxon>
        <taxon>Bacillati</taxon>
        <taxon>Actinomycetota</taxon>
        <taxon>Actinomycetes</taxon>
        <taxon>Micrococcales</taxon>
        <taxon>Brevibacteriaceae</taxon>
        <taxon>Brevibacterium</taxon>
    </lineage>
</organism>
<dbReference type="InterPro" id="IPR024248">
    <property type="entry name" value="DUF2695"/>
</dbReference>
<protein>
    <recommendedName>
        <fullName evidence="3">DUF2695 domain-containing protein</fullName>
    </recommendedName>
</protein>
<dbReference type="Pfam" id="PF10905">
    <property type="entry name" value="DUF2695"/>
    <property type="match status" value="1"/>
</dbReference>
<gene>
    <name evidence="1" type="ORF">GCM10022261_06450</name>
</gene>
<proteinExistence type="predicted"/>
<keyword evidence="2" id="KW-1185">Reference proteome</keyword>
<reference evidence="2" key="1">
    <citation type="journal article" date="2019" name="Int. J. Syst. Evol. Microbiol.">
        <title>The Global Catalogue of Microorganisms (GCM) 10K type strain sequencing project: providing services to taxonomists for standard genome sequencing and annotation.</title>
        <authorList>
            <consortium name="The Broad Institute Genomics Platform"/>
            <consortium name="The Broad Institute Genome Sequencing Center for Infectious Disease"/>
            <person name="Wu L."/>
            <person name="Ma J."/>
        </authorList>
    </citation>
    <scope>NUCLEOTIDE SEQUENCE [LARGE SCALE GENOMIC DNA]</scope>
    <source>
        <strain evidence="2">JCM 17458</strain>
    </source>
</reference>
<name>A0ABP8EGQ4_9MICO</name>
<sequence length="138" mass="16154">MSQEIVFELERELTRSAERLTKVRPYECLVCYVNRMLEEFGCTGSRWMLRYRDLTAPRATALEERMRKMGAGCDCEVCLSAFEPDWHLIASLPRQFDRLRWNADTSAVEKASPAIPHCMGVRRGSTQPCLLWKRRPRR</sequence>
<accession>A0ABP8EGQ4</accession>
<evidence type="ECO:0000313" key="2">
    <source>
        <dbReference type="Proteomes" id="UP001501586"/>
    </source>
</evidence>
<comment type="caution">
    <text evidence="1">The sequence shown here is derived from an EMBL/GenBank/DDBJ whole genome shotgun (WGS) entry which is preliminary data.</text>
</comment>
<dbReference type="EMBL" id="BAABAZ010000004">
    <property type="protein sequence ID" value="GAA4283114.1"/>
    <property type="molecule type" value="Genomic_DNA"/>
</dbReference>
<evidence type="ECO:0008006" key="3">
    <source>
        <dbReference type="Google" id="ProtNLM"/>
    </source>
</evidence>
<dbReference type="Proteomes" id="UP001501586">
    <property type="component" value="Unassembled WGS sequence"/>
</dbReference>
<dbReference type="RefSeq" id="WP_236864425.1">
    <property type="nucleotide sequence ID" value="NZ_BAABAZ010000004.1"/>
</dbReference>